<keyword evidence="2" id="KW-1133">Transmembrane helix</keyword>
<feature type="compositionally biased region" description="Polar residues" evidence="1">
    <location>
        <begin position="178"/>
        <end position="204"/>
    </location>
</feature>
<dbReference type="Proteomes" id="UP000054485">
    <property type="component" value="Unassembled WGS sequence"/>
</dbReference>
<feature type="compositionally biased region" description="Low complexity" evidence="1">
    <location>
        <begin position="156"/>
        <end position="177"/>
    </location>
</feature>
<protein>
    <submittedName>
        <fullName evidence="3">Uncharacterized protein</fullName>
    </submittedName>
</protein>
<proteinExistence type="predicted"/>
<feature type="compositionally biased region" description="Low complexity" evidence="1">
    <location>
        <begin position="205"/>
        <end position="216"/>
    </location>
</feature>
<dbReference type="EMBL" id="KN835312">
    <property type="protein sequence ID" value="KIK40182.1"/>
    <property type="molecule type" value="Genomic_DNA"/>
</dbReference>
<evidence type="ECO:0000313" key="3">
    <source>
        <dbReference type="EMBL" id="KIK40182.1"/>
    </source>
</evidence>
<dbReference type="HOGENOM" id="CLU_597407_0_0_1"/>
<reference evidence="4" key="2">
    <citation type="submission" date="2015-01" db="EMBL/GenBank/DDBJ databases">
        <title>Evolutionary Origins and Diversification of the Mycorrhizal Mutualists.</title>
        <authorList>
            <consortium name="DOE Joint Genome Institute"/>
            <consortium name="Mycorrhizal Genomics Consortium"/>
            <person name="Kohler A."/>
            <person name="Kuo A."/>
            <person name="Nagy L.G."/>
            <person name="Floudas D."/>
            <person name="Copeland A."/>
            <person name="Barry K.W."/>
            <person name="Cichocki N."/>
            <person name="Veneault-Fourrey C."/>
            <person name="LaButti K."/>
            <person name="Lindquist E.A."/>
            <person name="Lipzen A."/>
            <person name="Lundell T."/>
            <person name="Morin E."/>
            <person name="Murat C."/>
            <person name="Riley R."/>
            <person name="Ohm R."/>
            <person name="Sun H."/>
            <person name="Tunlid A."/>
            <person name="Henrissat B."/>
            <person name="Grigoriev I.V."/>
            <person name="Hibbett D.S."/>
            <person name="Martin F."/>
        </authorList>
    </citation>
    <scope>NUCLEOTIDE SEQUENCE [LARGE SCALE GENOMIC DNA]</scope>
    <source>
        <strain evidence="4">UH-Slu-Lm8-n1</strain>
    </source>
</reference>
<dbReference type="OrthoDB" id="2676724at2759"/>
<keyword evidence="4" id="KW-1185">Reference proteome</keyword>
<evidence type="ECO:0000313" key="4">
    <source>
        <dbReference type="Proteomes" id="UP000054485"/>
    </source>
</evidence>
<dbReference type="InParanoid" id="A0A0D0B0X0"/>
<evidence type="ECO:0000256" key="1">
    <source>
        <dbReference type="SAM" id="MobiDB-lite"/>
    </source>
</evidence>
<keyword evidence="2" id="KW-0472">Membrane</keyword>
<name>A0A0D0B0X0_9AGAM</name>
<feature type="region of interest" description="Disordered" evidence="1">
    <location>
        <begin position="135"/>
        <end position="227"/>
    </location>
</feature>
<reference evidence="3 4" key="1">
    <citation type="submission" date="2014-04" db="EMBL/GenBank/DDBJ databases">
        <authorList>
            <consortium name="DOE Joint Genome Institute"/>
            <person name="Kuo A."/>
            <person name="Ruytinx J."/>
            <person name="Rineau F."/>
            <person name="Colpaert J."/>
            <person name="Kohler A."/>
            <person name="Nagy L.G."/>
            <person name="Floudas D."/>
            <person name="Copeland A."/>
            <person name="Barry K.W."/>
            <person name="Cichocki N."/>
            <person name="Veneault-Fourrey C."/>
            <person name="LaButti K."/>
            <person name="Lindquist E.A."/>
            <person name="Lipzen A."/>
            <person name="Lundell T."/>
            <person name="Morin E."/>
            <person name="Murat C."/>
            <person name="Sun H."/>
            <person name="Tunlid A."/>
            <person name="Henrissat B."/>
            <person name="Grigoriev I.V."/>
            <person name="Hibbett D.S."/>
            <person name="Martin F."/>
            <person name="Nordberg H.P."/>
            <person name="Cantor M.N."/>
            <person name="Hua S.X."/>
        </authorList>
    </citation>
    <scope>NUCLEOTIDE SEQUENCE [LARGE SCALE GENOMIC DNA]</scope>
    <source>
        <strain evidence="3 4">UH-Slu-Lm8-n1</strain>
    </source>
</reference>
<evidence type="ECO:0000256" key="2">
    <source>
        <dbReference type="SAM" id="Phobius"/>
    </source>
</evidence>
<dbReference type="AlphaFoldDB" id="A0A0D0B0X0"/>
<sequence length="481" mass="52524">MIPPHTRFHVLFRNHLIYHSRSLNPDKTQHSSLETVHEDYPNSLDRPRNTNLDERGLQLLDKLQVNCVDCTLSDSDRFSIQQAYSPITAASYVERRVSEPSEAGNFAAGAPRLLAEARIFQRQADISDVPWQPVFTSQYPPHPGPDCPSIIFPPLSTSSSTSSESVPTTTAASTSSAYDTPQPSNSCGTSVDDTSSCLAVSSRPSSSGYLSQSTSSRTDRPQLSSGSLAAHRATQAIVTSTSQILATTSALIQPLLPTVTSINTAMVSSQLPQPSSVPTTSNPQLSPTIGAIIGGTVGVVVLLVLLIFIVLRRRRKQLSVTPFNQFSTAGPTQLESRAALKFQNASGAIRPSSGSSSFIQYSDACLADYSGNRSPSFATDIISSHFADDEISWSNVARRYRSHELEKLYPNSSRVPVSDQNRHRSVHSWVEYMVTDGYPQEPNEELPAYPCSVELFRSKEVYHDDHYILPSSQTSLPQTIC</sequence>
<accession>A0A0D0B0X0</accession>
<gene>
    <name evidence="3" type="ORF">CY34DRAFT_13883</name>
</gene>
<feature type="transmembrane region" description="Helical" evidence="2">
    <location>
        <begin position="289"/>
        <end position="311"/>
    </location>
</feature>
<keyword evidence="2" id="KW-0812">Transmembrane</keyword>
<organism evidence="3 4">
    <name type="scientific">Suillus luteus UH-Slu-Lm8-n1</name>
    <dbReference type="NCBI Taxonomy" id="930992"/>
    <lineage>
        <taxon>Eukaryota</taxon>
        <taxon>Fungi</taxon>
        <taxon>Dikarya</taxon>
        <taxon>Basidiomycota</taxon>
        <taxon>Agaricomycotina</taxon>
        <taxon>Agaricomycetes</taxon>
        <taxon>Agaricomycetidae</taxon>
        <taxon>Boletales</taxon>
        <taxon>Suillineae</taxon>
        <taxon>Suillaceae</taxon>
        <taxon>Suillus</taxon>
    </lineage>
</organism>